<evidence type="ECO:0000313" key="3">
    <source>
        <dbReference type="EMBL" id="EJT45638.1"/>
    </source>
</evidence>
<dbReference type="Pfam" id="PF07876">
    <property type="entry name" value="Dabb"/>
    <property type="match status" value="1"/>
</dbReference>
<dbReference type="PANTHER" id="PTHR33178">
    <property type="match status" value="1"/>
</dbReference>
<dbReference type="SUPFAM" id="SSF54909">
    <property type="entry name" value="Dimeric alpha+beta barrel"/>
    <property type="match status" value="1"/>
</dbReference>
<dbReference type="Proteomes" id="UP000002748">
    <property type="component" value="Unassembled WGS sequence"/>
</dbReference>
<proteinExistence type="predicted"/>
<evidence type="ECO:0000259" key="2">
    <source>
        <dbReference type="PROSITE" id="PS51502"/>
    </source>
</evidence>
<dbReference type="HOGENOM" id="CLU_154783_0_0_1"/>
<protein>
    <recommendedName>
        <fullName evidence="2">Stress-response A/B barrel domain-containing protein</fullName>
    </recommendedName>
</protein>
<gene>
    <name evidence="3" type="ORF">A1Q1_05787</name>
</gene>
<dbReference type="GeneID" id="25989299"/>
<dbReference type="RefSeq" id="XP_014176471.1">
    <property type="nucleotide sequence ID" value="XM_014320996.1"/>
</dbReference>
<dbReference type="InterPro" id="IPR011008">
    <property type="entry name" value="Dimeric_a/b-barrel"/>
</dbReference>
<dbReference type="InterPro" id="IPR013097">
    <property type="entry name" value="Dabb"/>
</dbReference>
<organism evidence="3 4">
    <name type="scientific">Trichosporon asahii var. asahii (strain ATCC 90039 / CBS 2479 / JCM 2466 / KCTC 7840 / NBRC 103889/ NCYC 2677 / UAMH 7654)</name>
    <name type="common">Yeast</name>
    <dbReference type="NCBI Taxonomy" id="1186058"/>
    <lineage>
        <taxon>Eukaryota</taxon>
        <taxon>Fungi</taxon>
        <taxon>Dikarya</taxon>
        <taxon>Basidiomycota</taxon>
        <taxon>Agaricomycotina</taxon>
        <taxon>Tremellomycetes</taxon>
        <taxon>Trichosporonales</taxon>
        <taxon>Trichosporonaceae</taxon>
        <taxon>Trichosporon</taxon>
    </lineage>
</organism>
<dbReference type="AlphaFoldDB" id="J5Q5W9"/>
<dbReference type="KEGG" id="tasa:A1Q1_05787"/>
<dbReference type="OrthoDB" id="42919at2759"/>
<evidence type="ECO:0000313" key="4">
    <source>
        <dbReference type="Proteomes" id="UP000002748"/>
    </source>
</evidence>
<dbReference type="Gene3D" id="3.30.70.100">
    <property type="match status" value="1"/>
</dbReference>
<feature type="domain" description="Stress-response A/B barrel" evidence="2">
    <location>
        <begin position="4"/>
        <end position="97"/>
    </location>
</feature>
<sequence length="101" mass="11308">MGKIVHIVLFKLKEQPDAAALQSAKDSIKKLEQVPGAISMFVGEPQIDARTKGFDYGLYSVFASRADLDKYDVSEAHKNTVVNYVRPNVQDVMAYDFELPE</sequence>
<reference evidence="3 4" key="1">
    <citation type="journal article" date="2012" name="Eukaryot. Cell">
        <title>Draft genome sequence of CBS 2479, the standard type strain of Trichosporon asahii.</title>
        <authorList>
            <person name="Yang R.Y."/>
            <person name="Li H.T."/>
            <person name="Zhu H."/>
            <person name="Zhou G.P."/>
            <person name="Wang M."/>
            <person name="Wang L."/>
        </authorList>
    </citation>
    <scope>NUCLEOTIDE SEQUENCE [LARGE SCALE GENOMIC DNA]</scope>
    <source>
        <strain evidence="4">ATCC 90039 / CBS 2479 / JCM 2466 / KCTC 7840 / NCYC 2677 / UAMH 7654</strain>
    </source>
</reference>
<dbReference type="InterPro" id="IPR044662">
    <property type="entry name" value="HS1/DABB1-like"/>
</dbReference>
<dbReference type="EMBL" id="ALBS01000322">
    <property type="protein sequence ID" value="EJT45638.1"/>
    <property type="molecule type" value="Genomic_DNA"/>
</dbReference>
<comment type="caution">
    <text evidence="3">The sequence shown here is derived from an EMBL/GenBank/DDBJ whole genome shotgun (WGS) entry which is preliminary data.</text>
</comment>
<name>J5Q5W9_TRIAS</name>
<dbReference type="SMART" id="SM00886">
    <property type="entry name" value="Dabb"/>
    <property type="match status" value="1"/>
</dbReference>
<dbReference type="PROSITE" id="PS51502">
    <property type="entry name" value="S_R_A_B_BARREL"/>
    <property type="match status" value="1"/>
</dbReference>
<comment type="subunit">
    <text evidence="1">Homodimer.</text>
</comment>
<evidence type="ECO:0000256" key="1">
    <source>
        <dbReference type="ARBA" id="ARBA00011738"/>
    </source>
</evidence>
<dbReference type="PANTHER" id="PTHR33178:SF19">
    <property type="entry name" value="STRESS-RESPONSE A_B BARREL DOMAIN-CONTAINING PROTEIN"/>
    <property type="match status" value="1"/>
</dbReference>
<accession>J5Q5W9</accession>
<dbReference type="VEuPathDB" id="FungiDB:A1Q1_05787"/>